<name>A0A2H3BG72_9AGAR</name>
<feature type="region of interest" description="Disordered" evidence="1">
    <location>
        <begin position="97"/>
        <end position="138"/>
    </location>
</feature>
<dbReference type="EMBL" id="KZ293434">
    <property type="protein sequence ID" value="PBK67914.1"/>
    <property type="molecule type" value="Genomic_DNA"/>
</dbReference>
<organism evidence="2 3">
    <name type="scientific">Armillaria solidipes</name>
    <dbReference type="NCBI Taxonomy" id="1076256"/>
    <lineage>
        <taxon>Eukaryota</taxon>
        <taxon>Fungi</taxon>
        <taxon>Dikarya</taxon>
        <taxon>Basidiomycota</taxon>
        <taxon>Agaricomycotina</taxon>
        <taxon>Agaricomycetes</taxon>
        <taxon>Agaricomycetidae</taxon>
        <taxon>Agaricales</taxon>
        <taxon>Marasmiineae</taxon>
        <taxon>Physalacriaceae</taxon>
        <taxon>Armillaria</taxon>
    </lineage>
</organism>
<reference evidence="3" key="1">
    <citation type="journal article" date="2017" name="Nat. Ecol. Evol.">
        <title>Genome expansion and lineage-specific genetic innovations in the forest pathogenic fungi Armillaria.</title>
        <authorList>
            <person name="Sipos G."/>
            <person name="Prasanna A.N."/>
            <person name="Walter M.C."/>
            <person name="O'Connor E."/>
            <person name="Balint B."/>
            <person name="Krizsan K."/>
            <person name="Kiss B."/>
            <person name="Hess J."/>
            <person name="Varga T."/>
            <person name="Slot J."/>
            <person name="Riley R."/>
            <person name="Boka B."/>
            <person name="Rigling D."/>
            <person name="Barry K."/>
            <person name="Lee J."/>
            <person name="Mihaltcheva S."/>
            <person name="LaButti K."/>
            <person name="Lipzen A."/>
            <person name="Waldron R."/>
            <person name="Moloney N.M."/>
            <person name="Sperisen C."/>
            <person name="Kredics L."/>
            <person name="Vagvoelgyi C."/>
            <person name="Patrignani A."/>
            <person name="Fitzpatrick D."/>
            <person name="Nagy I."/>
            <person name="Doyle S."/>
            <person name="Anderson J.B."/>
            <person name="Grigoriev I.V."/>
            <person name="Gueldener U."/>
            <person name="Muensterkoetter M."/>
            <person name="Nagy L.G."/>
        </authorList>
    </citation>
    <scope>NUCLEOTIDE SEQUENCE [LARGE SCALE GENOMIC DNA]</scope>
    <source>
        <strain evidence="3">28-4</strain>
    </source>
</reference>
<dbReference type="AlphaFoldDB" id="A0A2H3BG72"/>
<evidence type="ECO:0000313" key="2">
    <source>
        <dbReference type="EMBL" id="PBK67914.1"/>
    </source>
</evidence>
<sequence length="138" mass="15482">MSVPRTMAEELAPIIGRIEALETFLRCEKEGETAVLADEERLERELYAYSMASEALLALLLLEFIPHDYSKKPAPLTILSEESTTGIFKHVFSRKRKVHEDESLSREASTSNSKHIFAPSAASKVGRGKSLRGKEFRT</sequence>
<keyword evidence="3" id="KW-1185">Reference proteome</keyword>
<dbReference type="Proteomes" id="UP000218334">
    <property type="component" value="Unassembled WGS sequence"/>
</dbReference>
<proteinExistence type="predicted"/>
<accession>A0A2H3BG72</accession>
<protein>
    <submittedName>
        <fullName evidence="2">Uncharacterized protein</fullName>
    </submittedName>
</protein>
<evidence type="ECO:0000313" key="3">
    <source>
        <dbReference type="Proteomes" id="UP000218334"/>
    </source>
</evidence>
<evidence type="ECO:0000256" key="1">
    <source>
        <dbReference type="SAM" id="MobiDB-lite"/>
    </source>
</evidence>
<gene>
    <name evidence="2" type="ORF">ARMSODRAFT_958495</name>
</gene>